<dbReference type="EMBL" id="JTHE03000103">
    <property type="protein sequence ID" value="MCM1984746.1"/>
    <property type="molecule type" value="Genomic_DNA"/>
</dbReference>
<protein>
    <submittedName>
        <fullName evidence="4">NUDIX domain-containing protein</fullName>
    </submittedName>
</protein>
<evidence type="ECO:0000259" key="3">
    <source>
        <dbReference type="Pfam" id="PF19368"/>
    </source>
</evidence>
<feature type="compositionally biased region" description="Basic and acidic residues" evidence="1">
    <location>
        <begin position="12"/>
        <end position="23"/>
    </location>
</feature>
<dbReference type="Pfam" id="PF19368">
    <property type="entry name" value="WHD_AraR"/>
    <property type="match status" value="1"/>
</dbReference>
<feature type="domain" description="AraR-like winged helix DNA-binding" evidence="3">
    <location>
        <begin position="178"/>
        <end position="259"/>
    </location>
</feature>
<dbReference type="InterPro" id="IPR036388">
    <property type="entry name" value="WH-like_DNA-bd_sf"/>
</dbReference>
<keyword evidence="5" id="KW-1185">Reference proteome</keyword>
<dbReference type="AlphaFoldDB" id="A0ABD4T852"/>
<dbReference type="PANTHER" id="PTHR43736:SF4">
    <property type="entry name" value="SLR1690 PROTEIN"/>
    <property type="match status" value="1"/>
</dbReference>
<dbReference type="PANTHER" id="PTHR43736">
    <property type="entry name" value="ADP-RIBOSE PYROPHOSPHATASE"/>
    <property type="match status" value="1"/>
</dbReference>
<name>A0ABD4T852_9CYAN</name>
<dbReference type="CDD" id="cd18873">
    <property type="entry name" value="NUDIX_NadM_like"/>
    <property type="match status" value="1"/>
</dbReference>
<feature type="region of interest" description="Disordered" evidence="1">
    <location>
        <begin position="1"/>
        <end position="30"/>
    </location>
</feature>
<comment type="caution">
    <text evidence="4">The sequence shown here is derived from an EMBL/GenBank/DDBJ whole genome shotgun (WGS) entry which is preliminary data.</text>
</comment>
<dbReference type="Gene3D" id="1.10.10.10">
    <property type="entry name" value="Winged helix-like DNA-binding domain superfamily/Winged helix DNA-binding domain"/>
    <property type="match status" value="1"/>
</dbReference>
<feature type="domain" description="Nudix hydrolase" evidence="2">
    <location>
        <begin position="53"/>
        <end position="151"/>
    </location>
</feature>
<dbReference type="SUPFAM" id="SSF55811">
    <property type="entry name" value="Nudix"/>
    <property type="match status" value="1"/>
</dbReference>
<sequence>MSKQRPSVQDKGVWENRGWENKGQEVPASPGQECLRVPRVEFSVGIDLVIFSVDHDQNCLLVLLGRSPQARGWALPGSGVGPGESLQAAAYRIVSETIQVQNLYLEQLYSFDEPLRSQPSESRRYLSVSYFALVRYEEAPLRSESVAWHVLNSPIQFQAHHQEIVQYGYQRLRNKVAYSPIAFDVLPVQFTLHDLYQFYCAILGDGFADYSNFRSKLLKLGFLRDTGEKLIRGAGRPASLFQFDREAFAPFQDQPLVFV</sequence>
<accession>A0ABD4T852</accession>
<evidence type="ECO:0000313" key="4">
    <source>
        <dbReference type="EMBL" id="MCM1984746.1"/>
    </source>
</evidence>
<dbReference type="InterPro" id="IPR036390">
    <property type="entry name" value="WH_DNA-bd_sf"/>
</dbReference>
<evidence type="ECO:0000313" key="5">
    <source>
        <dbReference type="Proteomes" id="UP000031561"/>
    </source>
</evidence>
<dbReference type="Pfam" id="PF00293">
    <property type="entry name" value="NUDIX"/>
    <property type="match status" value="1"/>
</dbReference>
<dbReference type="InterPro" id="IPR015797">
    <property type="entry name" value="NUDIX_hydrolase-like_dom_sf"/>
</dbReference>
<proteinExistence type="predicted"/>
<evidence type="ECO:0000259" key="2">
    <source>
        <dbReference type="Pfam" id="PF00293"/>
    </source>
</evidence>
<dbReference type="InterPro" id="IPR000086">
    <property type="entry name" value="NUDIX_hydrolase_dom"/>
</dbReference>
<gene>
    <name evidence="4" type="ORF">QQ91_0018145</name>
</gene>
<evidence type="ECO:0000256" key="1">
    <source>
        <dbReference type="SAM" id="MobiDB-lite"/>
    </source>
</evidence>
<dbReference type="Proteomes" id="UP000031561">
    <property type="component" value="Unassembled WGS sequence"/>
</dbReference>
<dbReference type="SUPFAM" id="SSF46785">
    <property type="entry name" value="Winged helix' DNA-binding domain"/>
    <property type="match status" value="1"/>
</dbReference>
<dbReference type="Gene3D" id="3.90.79.10">
    <property type="entry name" value="Nucleoside Triphosphate Pyrophosphohydrolase"/>
    <property type="match status" value="1"/>
</dbReference>
<reference evidence="4 5" key="1">
    <citation type="journal article" date="2015" name="Genome Announc.">
        <title>Draft Genome Sequence of Filamentous Marine Cyanobacterium Lyngbya confervoides Strain BDU141951.</title>
        <authorList>
            <person name="Chandrababunaidu M.M."/>
            <person name="Sen D."/>
            <person name="Tripathy S."/>
        </authorList>
    </citation>
    <scope>NUCLEOTIDE SEQUENCE [LARGE SCALE GENOMIC DNA]</scope>
    <source>
        <strain evidence="4 5">BDU141951</strain>
    </source>
</reference>
<dbReference type="InterPro" id="IPR045830">
    <property type="entry name" value="AraR_wHTH_dom"/>
</dbReference>
<organism evidence="4 5">
    <name type="scientific">Lyngbya confervoides BDU141951</name>
    <dbReference type="NCBI Taxonomy" id="1574623"/>
    <lineage>
        <taxon>Bacteria</taxon>
        <taxon>Bacillati</taxon>
        <taxon>Cyanobacteriota</taxon>
        <taxon>Cyanophyceae</taxon>
        <taxon>Oscillatoriophycideae</taxon>
        <taxon>Oscillatoriales</taxon>
        <taxon>Microcoleaceae</taxon>
        <taxon>Lyngbya</taxon>
    </lineage>
</organism>